<dbReference type="PROSITE" id="PS50002">
    <property type="entry name" value="SH3"/>
    <property type="match status" value="1"/>
</dbReference>
<dbReference type="SMART" id="SM00233">
    <property type="entry name" value="PH"/>
    <property type="match status" value="1"/>
</dbReference>
<feature type="region of interest" description="Disordered" evidence="4">
    <location>
        <begin position="570"/>
        <end position="621"/>
    </location>
</feature>
<dbReference type="Proteomes" id="UP000694915">
    <property type="component" value="Chromosome 16"/>
</dbReference>
<feature type="compositionally biased region" description="Polar residues" evidence="4">
    <location>
        <begin position="189"/>
        <end position="198"/>
    </location>
</feature>
<dbReference type="SUPFAM" id="SSF50729">
    <property type="entry name" value="PH domain-like"/>
    <property type="match status" value="1"/>
</dbReference>
<evidence type="ECO:0000256" key="2">
    <source>
        <dbReference type="ARBA" id="ARBA00022468"/>
    </source>
</evidence>
<dbReference type="CDD" id="cd13233">
    <property type="entry name" value="PH_ARHGAP9-like"/>
    <property type="match status" value="1"/>
</dbReference>
<accession>A0ABM0KXP9</accession>
<reference evidence="10" key="1">
    <citation type="submission" date="2025-08" db="UniProtKB">
        <authorList>
            <consortium name="RefSeq"/>
        </authorList>
    </citation>
    <scope>IDENTIFICATION</scope>
</reference>
<evidence type="ECO:0000313" key="10">
    <source>
        <dbReference type="RefSeq" id="XP_005354867.1"/>
    </source>
</evidence>
<proteinExistence type="predicted"/>
<dbReference type="CDD" id="cd00201">
    <property type="entry name" value="WW"/>
    <property type="match status" value="1"/>
</dbReference>
<name>A0ABM0KXP9_MICOH</name>
<dbReference type="Pfam" id="PF00620">
    <property type="entry name" value="RhoGAP"/>
    <property type="match status" value="1"/>
</dbReference>
<dbReference type="PROSITE" id="PS50020">
    <property type="entry name" value="WW_DOMAIN_2"/>
    <property type="match status" value="2"/>
</dbReference>
<dbReference type="InterPro" id="IPR011993">
    <property type="entry name" value="PH-like_dom_sf"/>
</dbReference>
<gene>
    <name evidence="10" type="primary">Arhgap12</name>
</gene>
<protein>
    <submittedName>
        <fullName evidence="10">Rho GTPase-activating protein 12 isoform X1</fullName>
    </submittedName>
</protein>
<feature type="domain" description="Rho-GAP" evidence="8">
    <location>
        <begin position="648"/>
        <end position="836"/>
    </location>
</feature>
<dbReference type="Gene3D" id="2.30.29.30">
    <property type="entry name" value="Pleckstrin-homology domain (PH domain)/Phosphotyrosine-binding domain (PTB)"/>
    <property type="match status" value="1"/>
</dbReference>
<feature type="domain" description="PH" evidence="6">
    <location>
        <begin position="466"/>
        <end position="567"/>
    </location>
</feature>
<feature type="domain" description="SH3" evidence="5">
    <location>
        <begin position="10"/>
        <end position="72"/>
    </location>
</feature>
<dbReference type="InterPro" id="IPR001202">
    <property type="entry name" value="WW_dom"/>
</dbReference>
<keyword evidence="1 3" id="KW-0728">SH3 domain</keyword>
<dbReference type="Gene3D" id="2.30.30.40">
    <property type="entry name" value="SH3 Domains"/>
    <property type="match status" value="1"/>
</dbReference>
<dbReference type="PANTHER" id="PTHR23176">
    <property type="entry name" value="RHO/RAC/CDC GTPASE-ACTIVATING PROTEIN"/>
    <property type="match status" value="1"/>
</dbReference>
<feature type="domain" description="WW" evidence="7">
    <location>
        <begin position="263"/>
        <end position="296"/>
    </location>
</feature>
<dbReference type="Gene3D" id="2.20.70.10">
    <property type="match status" value="1"/>
</dbReference>
<dbReference type="InterPro" id="IPR008936">
    <property type="entry name" value="Rho_GTPase_activation_prot"/>
</dbReference>
<dbReference type="InterPro" id="IPR001849">
    <property type="entry name" value="PH_domain"/>
</dbReference>
<dbReference type="InterPro" id="IPR050729">
    <property type="entry name" value="Rho-GAP"/>
</dbReference>
<evidence type="ECO:0000256" key="1">
    <source>
        <dbReference type="ARBA" id="ARBA00022443"/>
    </source>
</evidence>
<evidence type="ECO:0000313" key="9">
    <source>
        <dbReference type="Proteomes" id="UP000694915"/>
    </source>
</evidence>
<feature type="region of interest" description="Disordered" evidence="4">
    <location>
        <begin position="155"/>
        <end position="239"/>
    </location>
</feature>
<sequence>MADRSGKIAAGQVYIEVEYDYEYEAKDRKIVIRQGERYILVKKTNDDWWQVRPDENSKAFYVPAQYVKEVTRKALMPPVKQAAGLPNNSVKTIQSMHLQRSTENVNKMPELSSFGKPSSSVQGTGLLRDANQNFGSNYNSGQTLNLSLDLTHNNGKFNSDSHSPKVPTQNRTRLFGHFPGPEFLDVEKTNFSQEQSCDSAGEGSERTHQDSESGDELSSSSTEQMRATTPPNQGRPDSPVYANLQELKISQSALPPLPGSPAIQVSGEWETHKDSSGRCYYYNRATQERTWKPPRWARDAGTSRDFQSPGEQEPFSSEENYHSSCYNQSDSQCGSPPRGWSEELDERGHTLYTSDYTKEKWLKHVDDQGRQYYYSADGSRSEWELPKYNASSQQQREIIKSRSLDRRLQEPIVLTKWRHSTIVLDTNDKESPTTTKLCLPENESSPTSSKHQDPGQEKYGLLNVTKITENGKKVRKNWLSSWAVLQGSSLLFTKTQGSSTSWFGSNQSKPEFTVDLKGATIEMASKDKSSKKNVFELRTRQGTELLIQSDNDAVINDWFKVLSSTISNQAAEADETAEEEAPDSPGVEKQDKEKDQKELKKLRSMKGSSMDSSEQKKTKKNLKKFLTRRPTLQAVREKGYIKDQVFGCNLASLCQRENGTVPKFVKLCIEHVEEHGLDVDGIYRVSGNLAVIQKLRFAVNHDEKLDLNDSKWEDIHVVTGALKMFFRELPEPLFTFSHFNDFVNAIKQDPRQRVTAVKDLIRQLPKPNQDTMQILFRHLKRVIENGEKNRMTYQSIAIVFGPTLLKPERETGNIAVHTVYQNQIVELILLELSTVFGR</sequence>
<dbReference type="Pfam" id="PF00169">
    <property type="entry name" value="PH"/>
    <property type="match status" value="1"/>
</dbReference>
<feature type="compositionally biased region" description="Basic and acidic residues" evidence="4">
    <location>
        <begin position="586"/>
        <end position="601"/>
    </location>
</feature>
<evidence type="ECO:0000259" key="6">
    <source>
        <dbReference type="PROSITE" id="PS50003"/>
    </source>
</evidence>
<feature type="compositionally biased region" description="Polar residues" evidence="4">
    <location>
        <begin position="304"/>
        <end position="334"/>
    </location>
</feature>
<dbReference type="SUPFAM" id="SSF50044">
    <property type="entry name" value="SH3-domain"/>
    <property type="match status" value="1"/>
</dbReference>
<organism evidence="9 10">
    <name type="scientific">Microtus ochrogaster</name>
    <name type="common">Prairie vole</name>
    <dbReference type="NCBI Taxonomy" id="79684"/>
    <lineage>
        <taxon>Eukaryota</taxon>
        <taxon>Metazoa</taxon>
        <taxon>Chordata</taxon>
        <taxon>Craniata</taxon>
        <taxon>Vertebrata</taxon>
        <taxon>Euteleostomi</taxon>
        <taxon>Mammalia</taxon>
        <taxon>Eutheria</taxon>
        <taxon>Euarchontoglires</taxon>
        <taxon>Glires</taxon>
        <taxon>Rodentia</taxon>
        <taxon>Myomorpha</taxon>
        <taxon>Muroidea</taxon>
        <taxon>Cricetidae</taxon>
        <taxon>Arvicolinae</taxon>
        <taxon>Microtus</taxon>
    </lineage>
</organism>
<feature type="compositionally biased region" description="Polar residues" evidence="4">
    <location>
        <begin position="155"/>
        <end position="172"/>
    </location>
</feature>
<dbReference type="Pfam" id="PF00397">
    <property type="entry name" value="WW"/>
    <property type="match status" value="1"/>
</dbReference>
<dbReference type="InterPro" id="IPR036028">
    <property type="entry name" value="SH3-like_dom_sf"/>
</dbReference>
<dbReference type="InterPro" id="IPR000198">
    <property type="entry name" value="RhoGAP_dom"/>
</dbReference>
<keyword evidence="9" id="KW-1185">Reference proteome</keyword>
<dbReference type="InterPro" id="IPR035491">
    <property type="entry name" value="ARHGAP12_SH3"/>
</dbReference>
<dbReference type="CDD" id="cd04403">
    <property type="entry name" value="RhoGAP_ARHGAP27_15_12_9"/>
    <property type="match status" value="1"/>
</dbReference>
<evidence type="ECO:0000259" key="8">
    <source>
        <dbReference type="PROSITE" id="PS50238"/>
    </source>
</evidence>
<dbReference type="PROSITE" id="PS50238">
    <property type="entry name" value="RHOGAP"/>
    <property type="match status" value="1"/>
</dbReference>
<evidence type="ECO:0000256" key="3">
    <source>
        <dbReference type="PROSITE-ProRule" id="PRU00192"/>
    </source>
</evidence>
<feature type="compositionally biased region" description="Polar residues" evidence="4">
    <location>
        <begin position="222"/>
        <end position="232"/>
    </location>
</feature>
<dbReference type="InterPro" id="IPR036020">
    <property type="entry name" value="WW_dom_sf"/>
</dbReference>
<evidence type="ECO:0000259" key="7">
    <source>
        <dbReference type="PROSITE" id="PS50020"/>
    </source>
</evidence>
<feature type="compositionally biased region" description="Polar residues" evidence="4">
    <location>
        <begin position="432"/>
        <end position="449"/>
    </location>
</feature>
<feature type="compositionally biased region" description="Acidic residues" evidence="4">
    <location>
        <begin position="572"/>
        <end position="582"/>
    </location>
</feature>
<dbReference type="Pfam" id="PF16618">
    <property type="entry name" value="SH3-WW_linker"/>
    <property type="match status" value="1"/>
</dbReference>
<dbReference type="Gene3D" id="1.10.555.10">
    <property type="entry name" value="Rho GTPase activation protein"/>
    <property type="match status" value="1"/>
</dbReference>
<dbReference type="RefSeq" id="XP_005354867.1">
    <property type="nucleotide sequence ID" value="XM_005354810.2"/>
</dbReference>
<evidence type="ECO:0000259" key="5">
    <source>
        <dbReference type="PROSITE" id="PS50002"/>
    </source>
</evidence>
<dbReference type="SUPFAM" id="SSF48350">
    <property type="entry name" value="GTPase activation domain, GAP"/>
    <property type="match status" value="1"/>
</dbReference>
<dbReference type="PANTHER" id="PTHR23176:SF107">
    <property type="entry name" value="RHO GTPASE-ACTIVATING PROTEIN 12"/>
    <property type="match status" value="1"/>
</dbReference>
<dbReference type="GeneID" id="101980056"/>
<dbReference type="InterPro" id="IPR001452">
    <property type="entry name" value="SH3_domain"/>
</dbReference>
<keyword evidence="2" id="KW-0343">GTPase activation</keyword>
<dbReference type="CDD" id="cd12070">
    <property type="entry name" value="SH3_ARHGAP12"/>
    <property type="match status" value="1"/>
</dbReference>
<dbReference type="PROSITE" id="PS50003">
    <property type="entry name" value="PH_DOMAIN"/>
    <property type="match status" value="1"/>
</dbReference>
<dbReference type="SMART" id="SM00456">
    <property type="entry name" value="WW"/>
    <property type="match status" value="2"/>
</dbReference>
<evidence type="ECO:0000256" key="4">
    <source>
        <dbReference type="SAM" id="MobiDB-lite"/>
    </source>
</evidence>
<feature type="domain" description="WW" evidence="7">
    <location>
        <begin position="361"/>
        <end position="388"/>
    </location>
</feature>
<dbReference type="SUPFAM" id="SSF51045">
    <property type="entry name" value="WW domain"/>
    <property type="match status" value="2"/>
</dbReference>
<dbReference type="SMART" id="SM00326">
    <property type="entry name" value="SH3"/>
    <property type="match status" value="1"/>
</dbReference>
<dbReference type="SMART" id="SM00324">
    <property type="entry name" value="RhoGAP"/>
    <property type="match status" value="1"/>
</dbReference>
<dbReference type="Pfam" id="PF00018">
    <property type="entry name" value="SH3_1"/>
    <property type="match status" value="1"/>
</dbReference>
<feature type="region of interest" description="Disordered" evidence="4">
    <location>
        <begin position="293"/>
        <end position="343"/>
    </location>
</feature>
<feature type="region of interest" description="Disordered" evidence="4">
    <location>
        <begin position="425"/>
        <end position="456"/>
    </location>
</feature>
<feature type="compositionally biased region" description="Basic and acidic residues" evidence="4">
    <location>
        <begin position="293"/>
        <end position="302"/>
    </location>
</feature>